<evidence type="ECO:0000256" key="5">
    <source>
        <dbReference type="ARBA" id="ARBA00009050"/>
    </source>
</evidence>
<dbReference type="AlphaFoldDB" id="A0A9Q1I0N2"/>
<dbReference type="GO" id="GO:0004722">
    <property type="term" value="F:protein serine/threonine phosphatase activity"/>
    <property type="evidence" value="ECO:0007669"/>
    <property type="project" value="UniProtKB-EC"/>
</dbReference>
<dbReference type="CDD" id="cd14520">
    <property type="entry name" value="DSP_DUSP12"/>
    <property type="match status" value="1"/>
</dbReference>
<dbReference type="SUPFAM" id="SSF57959">
    <property type="entry name" value="Leucine zipper domain"/>
    <property type="match status" value="1"/>
</dbReference>
<dbReference type="GO" id="GO:0004725">
    <property type="term" value="F:protein tyrosine phosphatase activity"/>
    <property type="evidence" value="ECO:0007669"/>
    <property type="project" value="UniProtKB-EC"/>
</dbReference>
<evidence type="ECO:0000256" key="14">
    <source>
        <dbReference type="ARBA" id="ARBA00023242"/>
    </source>
</evidence>
<dbReference type="InterPro" id="IPR004827">
    <property type="entry name" value="bZIP"/>
</dbReference>
<dbReference type="InterPro" id="IPR051882">
    <property type="entry name" value="ATF_bZIP_TF"/>
</dbReference>
<feature type="compositionally biased region" description="Low complexity" evidence="21">
    <location>
        <begin position="379"/>
        <end position="392"/>
    </location>
</feature>
<dbReference type="InterPro" id="IPR000387">
    <property type="entry name" value="Tyr_Pase_dom"/>
</dbReference>
<dbReference type="PROSITE" id="PS50054">
    <property type="entry name" value="TYR_PHOSPHATASE_DUAL"/>
    <property type="match status" value="1"/>
</dbReference>
<comment type="caution">
    <text evidence="25">The sequence shown here is derived from an EMBL/GenBank/DDBJ whole genome shotgun (WGS) entry which is preliminary data.</text>
</comment>
<comment type="catalytic activity">
    <reaction evidence="15">
        <text>O-phospho-L-seryl-[protein] + H2O = L-seryl-[protein] + phosphate</text>
        <dbReference type="Rhea" id="RHEA:20629"/>
        <dbReference type="Rhea" id="RHEA-COMP:9863"/>
        <dbReference type="Rhea" id="RHEA-COMP:11604"/>
        <dbReference type="ChEBI" id="CHEBI:15377"/>
        <dbReference type="ChEBI" id="CHEBI:29999"/>
        <dbReference type="ChEBI" id="CHEBI:43474"/>
        <dbReference type="ChEBI" id="CHEBI:83421"/>
        <dbReference type="EC" id="3.1.3.16"/>
    </reaction>
</comment>
<evidence type="ECO:0000256" key="18">
    <source>
        <dbReference type="ARBA" id="ARBA00059753"/>
    </source>
</evidence>
<protein>
    <recommendedName>
        <fullName evidence="19">Dual specificity protein phosphatase 12</fullName>
        <ecNumber evidence="7">3.1.3.16</ecNumber>
        <ecNumber evidence="6">3.1.3.48</ecNumber>
    </recommendedName>
</protein>
<evidence type="ECO:0000259" key="24">
    <source>
        <dbReference type="PROSITE" id="PS50217"/>
    </source>
</evidence>
<keyword evidence="14" id="KW-0539">Nucleus</keyword>
<evidence type="ECO:0000256" key="11">
    <source>
        <dbReference type="ARBA" id="ARBA00023015"/>
    </source>
</evidence>
<evidence type="ECO:0000256" key="7">
    <source>
        <dbReference type="ARBA" id="ARBA00013081"/>
    </source>
</evidence>
<gene>
    <name evidence="25" type="ORF">COCON_G00090720</name>
</gene>
<sequence>MIAVQTGLYIGAASDLADGNALAKAGITHILTVDSEEPKLQGSFQTKFVYSLDDMSADLLSSLDSCVRFISEAMESPSSAVLVHCHAGRSRSAAVVTAFLMRSNRLTMTDAYTKLQKIKSDVKINEEFLNQLVLYGSMDCEVDTSSPVYKQYRLQKITDKYPELQSVPRDVFAADPMTAQAHSNEVVHRCRKCRRTLFRGSSILGHDVGSGPASFIHKKYVGSAACAPGHMVQTQCTSYFIEPVQWMEPALLGVLDGQLLCPKCSSKLGSFNCRETGEWDISLFDELEYIGNEEELLRILEGIPYTDEAPDLGCGLNLSSWGTATTEDTSSSSSCIEEEVAVSCLSPNTTISSVSSPGSVEALSPYYLHDEALSLQPVLSSPPVSSDTSSSVHTGLVTRPQRRHSQGSRAKSVHPPRRIINPTPKVSIQPKPVVPNSVPVPLQTKTIIIQPLCTALPMVRSSPVSLYSAPPAGRPAMQTVLQMSGPRVAPAPAEPLTERMVIMPATAGQSPAFPQPTVTGSYHCAAVSGNPPVGKRHQRMMKNRESACMSRRKKKEHLLTLEARLKMALFENQRLKSENSSLKLRLDNLAAENNDLQVTAPKRRAVCLLVVMAFIMLSVGPTGLFERDTVSRPSSGAPPPGRHLLGFSTADNENNRGLETPEADVPQAAERLEESTPEEKALMVVKRHSLFFGVPQPCSSPVNRTKAIRLTSELRGWVHRHESERVKSRSRHKTKAMLKSLGKKSEVSEVATVQYTDITEKNSASELQVYYTRHGSYRDFFEEIQRRGDTFYVVSFRRDHLLLPATNHSKGSRPKMSLVLPAMNLNDSVIEDKEYEAMMQIDCEVMDTRILHIKTNSIPAFLRTNHSNSHRSTAGSGQAMPPVGVLSGSAES</sequence>
<evidence type="ECO:0000256" key="6">
    <source>
        <dbReference type="ARBA" id="ARBA00013064"/>
    </source>
</evidence>
<evidence type="ECO:0000256" key="10">
    <source>
        <dbReference type="ARBA" id="ARBA00022912"/>
    </source>
</evidence>
<name>A0A9Q1I0N2_CONCO</name>
<evidence type="ECO:0000256" key="15">
    <source>
        <dbReference type="ARBA" id="ARBA00047761"/>
    </source>
</evidence>
<organism evidence="25 26">
    <name type="scientific">Conger conger</name>
    <name type="common">Conger eel</name>
    <name type="synonym">Muraena conger</name>
    <dbReference type="NCBI Taxonomy" id="82655"/>
    <lineage>
        <taxon>Eukaryota</taxon>
        <taxon>Metazoa</taxon>
        <taxon>Chordata</taxon>
        <taxon>Craniata</taxon>
        <taxon>Vertebrata</taxon>
        <taxon>Euteleostomi</taxon>
        <taxon>Actinopterygii</taxon>
        <taxon>Neopterygii</taxon>
        <taxon>Teleostei</taxon>
        <taxon>Anguilliformes</taxon>
        <taxon>Congridae</taxon>
        <taxon>Conger</taxon>
    </lineage>
</organism>
<evidence type="ECO:0000313" key="25">
    <source>
        <dbReference type="EMBL" id="KAJ8274447.1"/>
    </source>
</evidence>
<evidence type="ECO:0000256" key="2">
    <source>
        <dbReference type="ARBA" id="ARBA00004167"/>
    </source>
</evidence>
<dbReference type="GO" id="GO:0030968">
    <property type="term" value="P:endoplasmic reticulum unfolded protein response"/>
    <property type="evidence" value="ECO:0007669"/>
    <property type="project" value="TreeGrafter"/>
</dbReference>
<feature type="coiled-coil region" evidence="20">
    <location>
        <begin position="558"/>
        <end position="599"/>
    </location>
</feature>
<keyword evidence="12" id="KW-0238">DNA-binding</keyword>
<feature type="compositionally biased region" description="Basic residues" evidence="21">
    <location>
        <begin position="400"/>
        <end position="417"/>
    </location>
</feature>
<evidence type="ECO:0000259" key="22">
    <source>
        <dbReference type="PROSITE" id="PS50054"/>
    </source>
</evidence>
<dbReference type="Pfam" id="PF00170">
    <property type="entry name" value="bZIP_1"/>
    <property type="match status" value="1"/>
</dbReference>
<dbReference type="InterPro" id="IPR020422">
    <property type="entry name" value="TYR_PHOSPHATASE_DUAL_dom"/>
</dbReference>
<dbReference type="Pfam" id="PF00782">
    <property type="entry name" value="DSPc"/>
    <property type="match status" value="1"/>
</dbReference>
<dbReference type="PROSITE" id="PS00383">
    <property type="entry name" value="TYR_PHOSPHATASE_1"/>
    <property type="match status" value="1"/>
</dbReference>
<keyword evidence="9" id="KW-0378">Hydrolase</keyword>
<dbReference type="Gene3D" id="3.90.190.10">
    <property type="entry name" value="Protein tyrosine phosphatase superfamily"/>
    <property type="match status" value="1"/>
</dbReference>
<dbReference type="PROSITE" id="PS50056">
    <property type="entry name" value="TYR_PHOSPHATASE_2"/>
    <property type="match status" value="1"/>
</dbReference>
<evidence type="ECO:0000256" key="12">
    <source>
        <dbReference type="ARBA" id="ARBA00023125"/>
    </source>
</evidence>
<evidence type="ECO:0000256" key="13">
    <source>
        <dbReference type="ARBA" id="ARBA00023163"/>
    </source>
</evidence>
<evidence type="ECO:0000256" key="4">
    <source>
        <dbReference type="ARBA" id="ARBA00008601"/>
    </source>
</evidence>
<evidence type="ECO:0000256" key="3">
    <source>
        <dbReference type="ARBA" id="ARBA00004496"/>
    </source>
</evidence>
<evidence type="ECO:0000256" key="17">
    <source>
        <dbReference type="ARBA" id="ARBA00051722"/>
    </source>
</evidence>
<dbReference type="GO" id="GO:0005737">
    <property type="term" value="C:cytoplasm"/>
    <property type="evidence" value="ECO:0007669"/>
    <property type="project" value="UniProtKB-SubCell"/>
</dbReference>
<dbReference type="FunFam" id="3.90.190.10:FF:000056">
    <property type="entry name" value="Dual specificity phosphatase 12"/>
    <property type="match status" value="1"/>
</dbReference>
<keyword evidence="10" id="KW-0904">Protein phosphatase</keyword>
<evidence type="ECO:0000256" key="1">
    <source>
        <dbReference type="ARBA" id="ARBA00004123"/>
    </source>
</evidence>
<feature type="region of interest" description="Disordered" evidence="21">
    <location>
        <begin position="865"/>
        <end position="892"/>
    </location>
</feature>
<feature type="domain" description="BZIP" evidence="24">
    <location>
        <begin position="535"/>
        <end position="596"/>
    </location>
</feature>
<keyword evidence="8" id="KW-0963">Cytoplasm</keyword>
<dbReference type="GO" id="GO:0005634">
    <property type="term" value="C:nucleus"/>
    <property type="evidence" value="ECO:0007669"/>
    <property type="project" value="UniProtKB-SubCell"/>
</dbReference>
<dbReference type="EMBL" id="JAFJMO010000006">
    <property type="protein sequence ID" value="KAJ8274447.1"/>
    <property type="molecule type" value="Genomic_DNA"/>
</dbReference>
<accession>A0A9Q1I0N2</accession>
<dbReference type="OrthoDB" id="644067at2759"/>
<comment type="similarity">
    <text evidence="5">Belongs to the bZIP family. ATF subfamily.</text>
</comment>
<comment type="catalytic activity">
    <reaction evidence="16">
        <text>O-phospho-L-threonyl-[protein] + H2O = L-threonyl-[protein] + phosphate</text>
        <dbReference type="Rhea" id="RHEA:47004"/>
        <dbReference type="Rhea" id="RHEA-COMP:11060"/>
        <dbReference type="Rhea" id="RHEA-COMP:11605"/>
        <dbReference type="ChEBI" id="CHEBI:15377"/>
        <dbReference type="ChEBI" id="CHEBI:30013"/>
        <dbReference type="ChEBI" id="CHEBI:43474"/>
        <dbReference type="ChEBI" id="CHEBI:61977"/>
        <dbReference type="EC" id="3.1.3.16"/>
    </reaction>
</comment>
<evidence type="ECO:0000256" key="19">
    <source>
        <dbReference type="ARBA" id="ARBA00068797"/>
    </source>
</evidence>
<keyword evidence="11" id="KW-0805">Transcription regulation</keyword>
<evidence type="ECO:0000256" key="16">
    <source>
        <dbReference type="ARBA" id="ARBA00048336"/>
    </source>
</evidence>
<dbReference type="InterPro" id="IPR016130">
    <property type="entry name" value="Tyr_Pase_AS"/>
</dbReference>
<comment type="similarity">
    <text evidence="4">Belongs to the protein-tyrosine phosphatase family. Non-receptor class dual specificity subfamily.</text>
</comment>
<dbReference type="PANTHER" id="PTHR46164">
    <property type="entry name" value="ATF6, ISOFORM C"/>
    <property type="match status" value="1"/>
</dbReference>
<feature type="domain" description="Tyrosine-protein phosphatase" evidence="22">
    <location>
        <begin position="1"/>
        <end position="141"/>
    </location>
</feature>
<dbReference type="PANTHER" id="PTHR46164:SF1">
    <property type="entry name" value="CYCLIC AMP-DEPENDENT TRANSCRIPTION FACTOR ATF-6 ALPHA"/>
    <property type="match status" value="1"/>
</dbReference>
<dbReference type="InterPro" id="IPR000340">
    <property type="entry name" value="Dual-sp_phosphatase_cat-dom"/>
</dbReference>
<dbReference type="GO" id="GO:0016020">
    <property type="term" value="C:membrane"/>
    <property type="evidence" value="ECO:0007669"/>
    <property type="project" value="UniProtKB-SubCell"/>
</dbReference>
<evidence type="ECO:0000256" key="8">
    <source>
        <dbReference type="ARBA" id="ARBA00022490"/>
    </source>
</evidence>
<dbReference type="Gene3D" id="1.20.5.170">
    <property type="match status" value="1"/>
</dbReference>
<evidence type="ECO:0000256" key="20">
    <source>
        <dbReference type="SAM" id="Coils"/>
    </source>
</evidence>
<reference evidence="25" key="1">
    <citation type="journal article" date="2023" name="Science">
        <title>Genome structures resolve the early diversification of teleost fishes.</title>
        <authorList>
            <person name="Parey E."/>
            <person name="Louis A."/>
            <person name="Montfort J."/>
            <person name="Bouchez O."/>
            <person name="Roques C."/>
            <person name="Iampietro C."/>
            <person name="Lluch J."/>
            <person name="Castinel A."/>
            <person name="Donnadieu C."/>
            <person name="Desvignes T."/>
            <person name="Floi Bucao C."/>
            <person name="Jouanno E."/>
            <person name="Wen M."/>
            <person name="Mejri S."/>
            <person name="Dirks R."/>
            <person name="Jansen H."/>
            <person name="Henkel C."/>
            <person name="Chen W.J."/>
            <person name="Zahm M."/>
            <person name="Cabau C."/>
            <person name="Klopp C."/>
            <person name="Thompson A.W."/>
            <person name="Robinson-Rechavi M."/>
            <person name="Braasch I."/>
            <person name="Lecointre G."/>
            <person name="Bobe J."/>
            <person name="Postlethwait J.H."/>
            <person name="Berthelot C."/>
            <person name="Roest Crollius H."/>
            <person name="Guiguen Y."/>
        </authorList>
    </citation>
    <scope>NUCLEOTIDE SEQUENCE</scope>
    <source>
        <strain evidence="25">Concon-B</strain>
    </source>
</reference>
<dbReference type="InterPro" id="IPR046347">
    <property type="entry name" value="bZIP_sf"/>
</dbReference>
<comment type="subcellular location">
    <subcellularLocation>
        <location evidence="3">Cytoplasm</location>
    </subcellularLocation>
    <subcellularLocation>
        <location evidence="2">Membrane</location>
        <topology evidence="2">Single-pass membrane protein</topology>
    </subcellularLocation>
    <subcellularLocation>
        <location evidence="1">Nucleus</location>
    </subcellularLocation>
</comment>
<keyword evidence="20" id="KW-0175">Coiled coil</keyword>
<evidence type="ECO:0000256" key="21">
    <source>
        <dbReference type="SAM" id="MobiDB-lite"/>
    </source>
</evidence>
<dbReference type="Proteomes" id="UP001152803">
    <property type="component" value="Unassembled WGS sequence"/>
</dbReference>
<dbReference type="EC" id="3.1.3.16" evidence="7"/>
<feature type="region of interest" description="Disordered" evidence="21">
    <location>
        <begin position="630"/>
        <end position="677"/>
    </location>
</feature>
<dbReference type="PROSITE" id="PS50217">
    <property type="entry name" value="BZIP"/>
    <property type="match status" value="1"/>
</dbReference>
<dbReference type="EC" id="3.1.3.48" evidence="6"/>
<dbReference type="GO" id="GO:0000981">
    <property type="term" value="F:DNA-binding transcription factor activity, RNA polymerase II-specific"/>
    <property type="evidence" value="ECO:0007669"/>
    <property type="project" value="TreeGrafter"/>
</dbReference>
<comment type="catalytic activity">
    <reaction evidence="17">
        <text>O-phospho-L-tyrosyl-[protein] + H2O = L-tyrosyl-[protein] + phosphate</text>
        <dbReference type="Rhea" id="RHEA:10684"/>
        <dbReference type="Rhea" id="RHEA-COMP:10136"/>
        <dbReference type="Rhea" id="RHEA-COMP:20101"/>
        <dbReference type="ChEBI" id="CHEBI:15377"/>
        <dbReference type="ChEBI" id="CHEBI:43474"/>
        <dbReference type="ChEBI" id="CHEBI:46858"/>
        <dbReference type="ChEBI" id="CHEBI:61978"/>
        <dbReference type="EC" id="3.1.3.48"/>
    </reaction>
</comment>
<feature type="compositionally biased region" description="Polar residues" evidence="21">
    <location>
        <begin position="865"/>
        <end position="876"/>
    </location>
</feature>
<proteinExistence type="inferred from homology"/>
<dbReference type="SUPFAM" id="SSF52799">
    <property type="entry name" value="(Phosphotyrosine protein) phosphatases II"/>
    <property type="match status" value="1"/>
</dbReference>
<dbReference type="CDD" id="cd14700">
    <property type="entry name" value="bZIP_ATF6"/>
    <property type="match status" value="1"/>
</dbReference>
<feature type="region of interest" description="Disordered" evidence="21">
    <location>
        <begin position="379"/>
        <end position="430"/>
    </location>
</feature>
<evidence type="ECO:0000256" key="9">
    <source>
        <dbReference type="ARBA" id="ARBA00022801"/>
    </source>
</evidence>
<keyword evidence="13" id="KW-0804">Transcription</keyword>
<dbReference type="GO" id="GO:0000978">
    <property type="term" value="F:RNA polymerase II cis-regulatory region sequence-specific DNA binding"/>
    <property type="evidence" value="ECO:0007669"/>
    <property type="project" value="TreeGrafter"/>
</dbReference>
<evidence type="ECO:0000259" key="23">
    <source>
        <dbReference type="PROSITE" id="PS50056"/>
    </source>
</evidence>
<keyword evidence="26" id="KW-1185">Reference proteome</keyword>
<dbReference type="InterPro" id="IPR029021">
    <property type="entry name" value="Prot-tyrosine_phosphatase-like"/>
</dbReference>
<feature type="domain" description="Tyrosine specific protein phosphatases" evidence="23">
    <location>
        <begin position="61"/>
        <end position="130"/>
    </location>
</feature>
<dbReference type="SMART" id="SM00195">
    <property type="entry name" value="DSPc"/>
    <property type="match status" value="1"/>
</dbReference>
<evidence type="ECO:0000313" key="26">
    <source>
        <dbReference type="Proteomes" id="UP001152803"/>
    </source>
</evidence>
<comment type="function">
    <text evidence="18">Dual specificity phosphatase; can dephosphorylate both phosphotyrosine and phosphoserine or phosphothreonine residues. Can dephosphorylate glucokinase (in vitro). Has phosphatase activity with the synthetic substrate 6,8-difluoro-4-methylumbelliferyl phosphate and other in vitro substrates.</text>
</comment>
<dbReference type="SMART" id="SM00338">
    <property type="entry name" value="BRLZ"/>
    <property type="match status" value="1"/>
</dbReference>